<proteinExistence type="predicted"/>
<evidence type="ECO:0000313" key="1">
    <source>
        <dbReference type="EMBL" id="MBX49652.1"/>
    </source>
</evidence>
<reference evidence="1" key="1">
    <citation type="submission" date="2018-02" db="EMBL/GenBank/DDBJ databases">
        <title>Rhizophora mucronata_Transcriptome.</title>
        <authorList>
            <person name="Meera S.P."/>
            <person name="Sreeshan A."/>
            <person name="Augustine A."/>
        </authorList>
    </citation>
    <scope>NUCLEOTIDE SEQUENCE</scope>
    <source>
        <tissue evidence="1">Leaf</tissue>
    </source>
</reference>
<name>A0A2P2P4J2_RHIMU</name>
<sequence length="13" mass="1487">MGSGFSSLFFFFL</sequence>
<accession>A0A2P2P4J2</accession>
<protein>
    <submittedName>
        <fullName evidence="1">Uncharacterized protein</fullName>
    </submittedName>
</protein>
<organism evidence="1">
    <name type="scientific">Rhizophora mucronata</name>
    <name type="common">Asiatic mangrove</name>
    <dbReference type="NCBI Taxonomy" id="61149"/>
    <lineage>
        <taxon>Eukaryota</taxon>
        <taxon>Viridiplantae</taxon>
        <taxon>Streptophyta</taxon>
        <taxon>Embryophyta</taxon>
        <taxon>Tracheophyta</taxon>
        <taxon>Spermatophyta</taxon>
        <taxon>Magnoliopsida</taxon>
        <taxon>eudicotyledons</taxon>
        <taxon>Gunneridae</taxon>
        <taxon>Pentapetalae</taxon>
        <taxon>rosids</taxon>
        <taxon>fabids</taxon>
        <taxon>Malpighiales</taxon>
        <taxon>Rhizophoraceae</taxon>
        <taxon>Rhizophora</taxon>
    </lineage>
</organism>
<dbReference type="EMBL" id="GGEC01069168">
    <property type="protein sequence ID" value="MBX49652.1"/>
    <property type="molecule type" value="Transcribed_RNA"/>
</dbReference>